<dbReference type="EMBL" id="CP000554">
    <property type="protein sequence ID" value="ABM76985.1"/>
    <property type="molecule type" value="Genomic_DNA"/>
</dbReference>
<name>A2C675_PROM3</name>
<reference evidence="2" key="1">
    <citation type="journal article" date="2007" name="PLoS Genet.">
        <title>Patterns and implications of gene gain and loss in the evolution of Prochlorococcus.</title>
        <authorList>
            <person name="Kettler G.C."/>
            <person name="Martiny A.C."/>
            <person name="Huang K."/>
            <person name="Zucker J."/>
            <person name="Coleman M.L."/>
            <person name="Rodrigue S."/>
            <person name="Chen F."/>
            <person name="Lapidus A."/>
            <person name="Ferriera S."/>
            <person name="Johnson J."/>
            <person name="Steglich C."/>
            <person name="Church G.M."/>
            <person name="Richardson P."/>
            <person name="Chisholm S.W."/>
        </authorList>
    </citation>
    <scope>NUCLEOTIDE SEQUENCE [LARGE SCALE GENOMIC DNA]</scope>
    <source>
        <strain evidence="2">MIT 9303</strain>
    </source>
</reference>
<feature type="transmembrane region" description="Helical" evidence="1">
    <location>
        <begin position="18"/>
        <end position="41"/>
    </location>
</feature>
<organism evidence="2">
    <name type="scientific">Prochlorococcus marinus (strain MIT 9303)</name>
    <dbReference type="NCBI Taxonomy" id="59922"/>
    <lineage>
        <taxon>Bacteria</taxon>
        <taxon>Bacillati</taxon>
        <taxon>Cyanobacteriota</taxon>
        <taxon>Cyanophyceae</taxon>
        <taxon>Synechococcales</taxon>
        <taxon>Prochlorococcaceae</taxon>
        <taxon>Prochlorococcus</taxon>
    </lineage>
</organism>
<dbReference type="HOGENOM" id="CLU_2496773_0_0_3"/>
<feature type="transmembrane region" description="Helical" evidence="1">
    <location>
        <begin position="47"/>
        <end position="73"/>
    </location>
</feature>
<dbReference type="Proteomes" id="UP000002274">
    <property type="component" value="Chromosome"/>
</dbReference>
<evidence type="ECO:0000313" key="2">
    <source>
        <dbReference type="EMBL" id="ABM76985.1"/>
    </source>
</evidence>
<dbReference type="KEGG" id="pmf:P9303_02301"/>
<keyword evidence="1" id="KW-0812">Transmembrane</keyword>
<dbReference type="AlphaFoldDB" id="A2C675"/>
<proteinExistence type="predicted"/>
<accession>A2C675</accession>
<protein>
    <submittedName>
        <fullName evidence="2">Possible Glypican</fullName>
    </submittedName>
</protein>
<gene>
    <name evidence="2" type="ordered locus">P9303_02301</name>
</gene>
<keyword evidence="1" id="KW-1133">Transmembrane helix</keyword>
<reference evidence="2" key="2">
    <citation type="submission" date="2007-01" db="EMBL/GenBank/DDBJ databases">
        <authorList>
            <person name="Chisholm S."/>
            <person name="Huang K."/>
            <person name="Martiny A."/>
            <person name="Kettler G."/>
            <person name="Zucker J."/>
            <person name="Coleman M."/>
            <person name="Keller K."/>
            <person name="Arkin A."/>
            <person name="Coe A."/>
            <person name="Rodrigue S."/>
            <person name="Church G."/>
            <person name="Ferriera S."/>
            <person name="Johnson J."/>
            <person name="Kravitz S."/>
            <person name="Beeson K."/>
            <person name="Sutton G."/>
            <person name="Rogers Y.-H."/>
            <person name="Friedman R."/>
            <person name="Frazier M."/>
            <person name="Venter J.C."/>
        </authorList>
    </citation>
    <scope>NUCLEOTIDE SEQUENCE</scope>
    <source>
        <strain evidence="2">MIT 9303</strain>
    </source>
</reference>
<sequence length="85" mass="9083">MIVVPSLMRARSVRLPPAFAGMALLSMAIGAVVLITGLTLLAVPVMLLIGFVVALVAGVFFGGWALIEVLAALESWMERDARFQR</sequence>
<keyword evidence="1" id="KW-0472">Membrane</keyword>
<dbReference type="STRING" id="59922.P9303_02301"/>
<evidence type="ECO:0000256" key="1">
    <source>
        <dbReference type="SAM" id="Phobius"/>
    </source>
</evidence>